<dbReference type="PANTHER" id="PTHR42939:SF3">
    <property type="entry name" value="ABC TRANSPORTER ATP-BINDING COMPONENT"/>
    <property type="match status" value="1"/>
</dbReference>
<evidence type="ECO:0000256" key="1">
    <source>
        <dbReference type="ARBA" id="ARBA00022448"/>
    </source>
</evidence>
<sequence>MGDNILEIKNLSKNFKDFSLNNLNLIIPRGVIMGLIGENGAGKSTTINCILNEIGKSTGEIYIFGKDHIVAETKIKDKIGVVFDENHFPDIFTPKEVGKCMSGIFSNWEWSTYNNYLKQFELPENKNIKDFSKGMKVKLAFSVALSHRAEFLILDEATSGLDPIIRDDILDILIDFVQNENHSVLVSSHITSDLEKIADYITFLHKGKIVFSYLKDDLIDNYGIISCGASTFDIFDQAEIVAYRKEDYQYKILVKDRKSIAQKYSNAIIEPATIEEIMLFYVKGELQ</sequence>
<dbReference type="SUPFAM" id="SSF52540">
    <property type="entry name" value="P-loop containing nucleoside triphosphate hydrolases"/>
    <property type="match status" value="1"/>
</dbReference>
<protein>
    <submittedName>
        <fullName evidence="5">ABC transporter ATP-binding protein</fullName>
    </submittedName>
</protein>
<evidence type="ECO:0000313" key="5">
    <source>
        <dbReference type="EMBL" id="MCU6766860.1"/>
    </source>
</evidence>
<proteinExistence type="predicted"/>
<gene>
    <name evidence="5" type="ORF">OCV61_15880</name>
</gene>
<reference evidence="5 6" key="1">
    <citation type="journal article" date="2021" name="ISME Commun">
        <title>Automated analysis of genomic sequences facilitates high-throughput and comprehensive description of bacteria.</title>
        <authorList>
            <person name="Hitch T.C.A."/>
        </authorList>
    </citation>
    <scope>NUCLEOTIDE SEQUENCE [LARGE SCALE GENOMIC DNA]</scope>
    <source>
        <strain evidence="5 6">Sanger_23</strain>
    </source>
</reference>
<dbReference type="PANTHER" id="PTHR42939">
    <property type="entry name" value="ABC TRANSPORTER ATP-BINDING PROTEIN ALBC-RELATED"/>
    <property type="match status" value="1"/>
</dbReference>
<dbReference type="InterPro" id="IPR003439">
    <property type="entry name" value="ABC_transporter-like_ATP-bd"/>
</dbReference>
<evidence type="ECO:0000256" key="3">
    <source>
        <dbReference type="ARBA" id="ARBA00022840"/>
    </source>
</evidence>
<dbReference type="InterPro" id="IPR003593">
    <property type="entry name" value="AAA+_ATPase"/>
</dbReference>
<evidence type="ECO:0000313" key="6">
    <source>
        <dbReference type="Proteomes" id="UP001652409"/>
    </source>
</evidence>
<dbReference type="Pfam" id="PF00005">
    <property type="entry name" value="ABC_tran"/>
    <property type="match status" value="1"/>
</dbReference>
<dbReference type="SMART" id="SM00382">
    <property type="entry name" value="AAA"/>
    <property type="match status" value="1"/>
</dbReference>
<name>A0ABT2TXB1_9FIRM</name>
<feature type="domain" description="ABC transporter" evidence="4">
    <location>
        <begin position="6"/>
        <end position="231"/>
    </location>
</feature>
<dbReference type="InterPro" id="IPR027417">
    <property type="entry name" value="P-loop_NTPase"/>
</dbReference>
<dbReference type="EMBL" id="JAOQJL010000042">
    <property type="protein sequence ID" value="MCU6766860.1"/>
    <property type="molecule type" value="Genomic_DNA"/>
</dbReference>
<dbReference type="InterPro" id="IPR017871">
    <property type="entry name" value="ABC_transporter-like_CS"/>
</dbReference>
<organism evidence="5 6">
    <name type="scientific">Blautia ammoniilytica</name>
    <dbReference type="NCBI Taxonomy" id="2981782"/>
    <lineage>
        <taxon>Bacteria</taxon>
        <taxon>Bacillati</taxon>
        <taxon>Bacillota</taxon>
        <taxon>Clostridia</taxon>
        <taxon>Lachnospirales</taxon>
        <taxon>Lachnospiraceae</taxon>
        <taxon>Blautia</taxon>
    </lineage>
</organism>
<dbReference type="PROSITE" id="PS50893">
    <property type="entry name" value="ABC_TRANSPORTER_2"/>
    <property type="match status" value="1"/>
</dbReference>
<dbReference type="CDD" id="cd03230">
    <property type="entry name" value="ABC_DR_subfamily_A"/>
    <property type="match status" value="1"/>
</dbReference>
<dbReference type="Proteomes" id="UP001652409">
    <property type="component" value="Unassembled WGS sequence"/>
</dbReference>
<dbReference type="RefSeq" id="WP_158422631.1">
    <property type="nucleotide sequence ID" value="NZ_JAOQJL010000042.1"/>
</dbReference>
<dbReference type="Gene3D" id="3.40.50.300">
    <property type="entry name" value="P-loop containing nucleotide triphosphate hydrolases"/>
    <property type="match status" value="1"/>
</dbReference>
<keyword evidence="2" id="KW-0547">Nucleotide-binding</keyword>
<dbReference type="PROSITE" id="PS00211">
    <property type="entry name" value="ABC_TRANSPORTER_1"/>
    <property type="match status" value="1"/>
</dbReference>
<keyword evidence="1" id="KW-0813">Transport</keyword>
<accession>A0ABT2TXB1</accession>
<evidence type="ECO:0000259" key="4">
    <source>
        <dbReference type="PROSITE" id="PS50893"/>
    </source>
</evidence>
<evidence type="ECO:0000256" key="2">
    <source>
        <dbReference type="ARBA" id="ARBA00022741"/>
    </source>
</evidence>
<dbReference type="InterPro" id="IPR051782">
    <property type="entry name" value="ABC_Transporter_VariousFunc"/>
</dbReference>
<keyword evidence="6" id="KW-1185">Reference proteome</keyword>
<dbReference type="GO" id="GO:0005524">
    <property type="term" value="F:ATP binding"/>
    <property type="evidence" value="ECO:0007669"/>
    <property type="project" value="UniProtKB-KW"/>
</dbReference>
<comment type="caution">
    <text evidence="5">The sequence shown here is derived from an EMBL/GenBank/DDBJ whole genome shotgun (WGS) entry which is preliminary data.</text>
</comment>
<keyword evidence="3 5" id="KW-0067">ATP-binding</keyword>